<dbReference type="EMBL" id="CP027433">
    <property type="protein sequence ID" value="AVM02115.1"/>
    <property type="molecule type" value="Genomic_DNA"/>
</dbReference>
<dbReference type="Pfam" id="PF22679">
    <property type="entry name" value="T1R_D3-like"/>
    <property type="match status" value="1"/>
</dbReference>
<dbReference type="CDD" id="cd18030">
    <property type="entry name" value="DEXHc_RE_I_HsdR"/>
    <property type="match status" value="1"/>
</dbReference>
<comment type="subunit">
    <text evidence="3 11">The type I restriction/modification system is composed of three polypeptides R, M and S.</text>
</comment>
<protein>
    <recommendedName>
        <fullName evidence="11">Type I restriction enzyme endonuclease subunit</fullName>
        <shortName evidence="11">R protein</shortName>
        <ecNumber evidence="11">3.1.21.3</ecNumber>
    </recommendedName>
</protein>
<comment type="similarity">
    <text evidence="2 11">Belongs to the HsdR family.</text>
</comment>
<evidence type="ECO:0000256" key="7">
    <source>
        <dbReference type="ARBA" id="ARBA00022759"/>
    </source>
</evidence>
<dbReference type="CDD" id="cd18800">
    <property type="entry name" value="SF2_C_EcoR124I-like"/>
    <property type="match status" value="1"/>
</dbReference>
<keyword evidence="9 11" id="KW-0067">ATP-binding</keyword>
<keyword evidence="4" id="KW-0540">Nuclease</keyword>
<dbReference type="CDD" id="cd22332">
    <property type="entry name" value="HsdR_N"/>
    <property type="match status" value="1"/>
</dbReference>
<evidence type="ECO:0000256" key="9">
    <source>
        <dbReference type="ARBA" id="ARBA00022840"/>
    </source>
</evidence>
<evidence type="ECO:0000256" key="11">
    <source>
        <dbReference type="RuleBase" id="RU364115"/>
    </source>
</evidence>
<dbReference type="EC" id="3.1.21.3" evidence="11"/>
<dbReference type="PANTHER" id="PTHR30195:SF15">
    <property type="entry name" value="TYPE I RESTRICTION ENZYME HINDI ENDONUCLEASE SUBUNIT"/>
    <property type="match status" value="1"/>
</dbReference>
<organism evidence="13 14">
    <name type="scientific">Gordonia iterans</name>
    <dbReference type="NCBI Taxonomy" id="1004901"/>
    <lineage>
        <taxon>Bacteria</taxon>
        <taxon>Bacillati</taxon>
        <taxon>Actinomycetota</taxon>
        <taxon>Actinomycetes</taxon>
        <taxon>Mycobacteriales</taxon>
        <taxon>Gordoniaceae</taxon>
        <taxon>Gordonia</taxon>
    </lineage>
</organism>
<dbReference type="InterPro" id="IPR007409">
    <property type="entry name" value="Restrct_endonuc_type1_HsdR_N"/>
</dbReference>
<sequence length="1062" mass="118597">MNEADWEQWTLDQLAGLDWQYRAGRDVAPGSGERESWRDIVLLGTLRQALENLNPEVPIGYLEQAMAEVVSPRSQDAITENFRIHDILVNGYRGITYTDHEGREVTPTIRFVAGDPVRNKYHAVSQVTVRSREHERRFDVVLYLNGLPVSIIELKQAGSLRATSEVAYNQLQTYLRELPMAFRFANLVVASDGVTARYGTPFTPWNHFAPWNVDDDGAAVEPGTPGDDGEPAFGLDLLLPGVYNVERFGQLLRDFTAYDESDSGLKMRLAKPHQYFAVTKAVASTVVAVDSDGRAGVVWHTQGSGKSMEMELYTAKVMRHPRLANPTVVVLTDRTELDSQLFDGFKASTLLPEQPKQVGSREELRTELAQRRSGGIYFTTLQKFGLTKAERNAGADHPLLSDRRNVIVIADEAHRSHYDDIDGYARHLRDALPHATLIAFTGTPIREAERDTRKVFGDDIDVYDLHRAVADGATVPVLFEQRMIDLERVPDLTDEEIDDAAEELTGSLDEADKERIQRGVAVLDTVYGAPQRLEELARDLVTHWGVRSEVMVPFIGGPGKAMVVCATRSIAARLYEEIVTLRPDWHDDADDKGKIKVVYTAAPGDPAEITKHLRRPSAIAAVKQRMKDPDDDLEMVIVKDMMLTGFDAPALHTLYVDRPLKGALLMQTLARVNRTYRGKQDGLLVAYSPLTENLTKALREFTRDVDADGERLVGRDVAEATVLLLEYLAKIREIVGDDWRATVRADKAAGYRKAAAQVTSMLRAPSTPGNSVPDDPDARPLADRFRELTAKLARTWALAAGGAENLDLERVRPEVRFYEEVRTWLAKVDAQARLSRGEPIPDDIRRQLAGIVVDSARSDGVVDIYREAGLELPDLQYLTPEWVRDAQSESKVHLAIEALKASLQDEVRRSTATNQVRSKQFSQRINDLMIKYTNQQLTAAEVLAAMAELARDAVAESNRGATFDPPLSDDELAFYDVVHQNEAAVDVMGDDVLAQIARDLVATMRRDTRVDWTVREDVRAKLRTSIKRLLRKYGYPPDQQPAAIAEVMSQMESMAPRFASAD</sequence>
<dbReference type="AlphaFoldDB" id="A0A2S0KK98"/>
<dbReference type="InterPro" id="IPR055180">
    <property type="entry name" value="HsdR_RecA-like_helicase_dom_2"/>
</dbReference>
<gene>
    <name evidence="13" type="ORF">C6V83_08260</name>
</gene>
<dbReference type="InterPro" id="IPR014001">
    <property type="entry name" value="Helicase_ATP-bd"/>
</dbReference>
<keyword evidence="7" id="KW-0255">Endonuclease</keyword>
<evidence type="ECO:0000313" key="14">
    <source>
        <dbReference type="Proteomes" id="UP000239814"/>
    </source>
</evidence>
<reference evidence="13 14" key="1">
    <citation type="submission" date="2018-03" db="EMBL/GenBank/DDBJ databases">
        <title>Characteristics and genome of n-alkane degrading marine bacteria Gordonia iterans isolated from crude oil contaminated in Tae-an, South Korea.</title>
        <authorList>
            <person name="Lee S.-S."/>
            <person name="Kim H."/>
        </authorList>
    </citation>
    <scope>NUCLEOTIDE SEQUENCE [LARGE SCALE GENOMIC DNA]</scope>
    <source>
        <strain evidence="13 14">Co17</strain>
    </source>
</reference>
<comment type="catalytic activity">
    <reaction evidence="1 11">
        <text>Endonucleolytic cleavage of DNA to give random double-stranded fragments with terminal 5'-phosphates, ATP is simultaneously hydrolyzed.</text>
        <dbReference type="EC" id="3.1.21.3"/>
    </reaction>
</comment>
<dbReference type="InterPro" id="IPR051268">
    <property type="entry name" value="Type-I_R_enzyme_R_subunit"/>
</dbReference>
<evidence type="ECO:0000256" key="2">
    <source>
        <dbReference type="ARBA" id="ARBA00008598"/>
    </source>
</evidence>
<dbReference type="GO" id="GO:0005524">
    <property type="term" value="F:ATP binding"/>
    <property type="evidence" value="ECO:0007669"/>
    <property type="project" value="UniProtKB-KW"/>
</dbReference>
<dbReference type="SMART" id="SM00487">
    <property type="entry name" value="DEXDc"/>
    <property type="match status" value="1"/>
</dbReference>
<dbReference type="InterPro" id="IPR021810">
    <property type="entry name" value="T1RH-like_C"/>
</dbReference>
<keyword evidence="14" id="KW-1185">Reference proteome</keyword>
<evidence type="ECO:0000259" key="12">
    <source>
        <dbReference type="PROSITE" id="PS51192"/>
    </source>
</evidence>
<dbReference type="Gene3D" id="3.90.1570.50">
    <property type="match status" value="1"/>
</dbReference>
<dbReference type="Pfam" id="PF04313">
    <property type="entry name" value="HSDR_N"/>
    <property type="match status" value="1"/>
</dbReference>
<evidence type="ECO:0000256" key="10">
    <source>
        <dbReference type="ARBA" id="ARBA00023125"/>
    </source>
</evidence>
<dbReference type="OrthoDB" id="9758243at2"/>
<dbReference type="PROSITE" id="PS51192">
    <property type="entry name" value="HELICASE_ATP_BIND_1"/>
    <property type="match status" value="1"/>
</dbReference>
<proteinExistence type="inferred from homology"/>
<keyword evidence="8 11" id="KW-0378">Hydrolase</keyword>
<dbReference type="InterPro" id="IPR040980">
    <property type="entry name" value="SWI2_SNF2"/>
</dbReference>
<comment type="function">
    <text evidence="11">Subunit R is required for both nuclease and ATPase activities, but not for modification.</text>
</comment>
<dbReference type="NCBIfam" id="TIGR00348">
    <property type="entry name" value="hsdR"/>
    <property type="match status" value="1"/>
</dbReference>
<keyword evidence="13" id="KW-0347">Helicase</keyword>
<dbReference type="InterPro" id="IPR004473">
    <property type="entry name" value="Restrct_endonuc_typeI_HsdR"/>
</dbReference>
<dbReference type="GO" id="GO:0009307">
    <property type="term" value="P:DNA restriction-modification system"/>
    <property type="evidence" value="ECO:0007669"/>
    <property type="project" value="UniProtKB-KW"/>
</dbReference>
<evidence type="ECO:0000256" key="1">
    <source>
        <dbReference type="ARBA" id="ARBA00000851"/>
    </source>
</evidence>
<dbReference type="Pfam" id="PF18766">
    <property type="entry name" value="SWI2_SNF2"/>
    <property type="match status" value="1"/>
</dbReference>
<evidence type="ECO:0000256" key="5">
    <source>
        <dbReference type="ARBA" id="ARBA00022741"/>
    </source>
</evidence>
<keyword evidence="5 11" id="KW-0547">Nucleotide-binding</keyword>
<evidence type="ECO:0000256" key="8">
    <source>
        <dbReference type="ARBA" id="ARBA00022801"/>
    </source>
</evidence>
<dbReference type="GO" id="GO:0004386">
    <property type="term" value="F:helicase activity"/>
    <property type="evidence" value="ECO:0007669"/>
    <property type="project" value="UniProtKB-KW"/>
</dbReference>
<name>A0A2S0KK98_9ACTN</name>
<dbReference type="KEGG" id="git:C6V83_08260"/>
<dbReference type="SUPFAM" id="SSF52540">
    <property type="entry name" value="P-loop containing nucleoside triphosphate hydrolases"/>
    <property type="match status" value="2"/>
</dbReference>
<dbReference type="GO" id="GO:0009035">
    <property type="term" value="F:type I site-specific deoxyribonuclease activity"/>
    <property type="evidence" value="ECO:0007669"/>
    <property type="project" value="UniProtKB-EC"/>
</dbReference>
<keyword evidence="10 11" id="KW-0238">DNA-binding</keyword>
<dbReference type="PANTHER" id="PTHR30195">
    <property type="entry name" value="TYPE I SITE-SPECIFIC DEOXYRIBONUCLEASE PROTEIN SUBUNIT M AND R"/>
    <property type="match status" value="1"/>
</dbReference>
<dbReference type="InterPro" id="IPR027417">
    <property type="entry name" value="P-loop_NTPase"/>
</dbReference>
<accession>A0A2S0KK98</accession>
<dbReference type="REBASE" id="246115">
    <property type="entry name" value="GitC017ORF8240P"/>
</dbReference>
<feature type="domain" description="Helicase ATP-binding" evidence="12">
    <location>
        <begin position="287"/>
        <end position="462"/>
    </location>
</feature>
<evidence type="ECO:0000313" key="13">
    <source>
        <dbReference type="EMBL" id="AVM02115.1"/>
    </source>
</evidence>
<evidence type="ECO:0000256" key="4">
    <source>
        <dbReference type="ARBA" id="ARBA00022722"/>
    </source>
</evidence>
<evidence type="ECO:0000256" key="3">
    <source>
        <dbReference type="ARBA" id="ARBA00011296"/>
    </source>
</evidence>
<evidence type="ECO:0000256" key="6">
    <source>
        <dbReference type="ARBA" id="ARBA00022747"/>
    </source>
</evidence>
<dbReference type="Pfam" id="PF11867">
    <property type="entry name" value="T1RH-like_C"/>
    <property type="match status" value="1"/>
</dbReference>
<dbReference type="GO" id="GO:0003677">
    <property type="term" value="F:DNA binding"/>
    <property type="evidence" value="ECO:0007669"/>
    <property type="project" value="UniProtKB-KW"/>
</dbReference>
<keyword evidence="6 11" id="KW-0680">Restriction system</keyword>
<dbReference type="Gene3D" id="3.40.50.300">
    <property type="entry name" value="P-loop containing nucleotide triphosphate hydrolases"/>
    <property type="match status" value="2"/>
</dbReference>
<dbReference type="Proteomes" id="UP000239814">
    <property type="component" value="Chromosome"/>
</dbReference>